<keyword evidence="1" id="KW-1133">Transmembrane helix</keyword>
<keyword evidence="3" id="KW-1185">Reference proteome</keyword>
<evidence type="ECO:0000313" key="2">
    <source>
        <dbReference type="EMBL" id="CDQ41335.1"/>
    </source>
</evidence>
<dbReference type="NCBIfam" id="TIGR02206">
    <property type="entry name" value="intg_mem_TP0381"/>
    <property type="match status" value="1"/>
</dbReference>
<evidence type="ECO:0000256" key="1">
    <source>
        <dbReference type="SAM" id="Phobius"/>
    </source>
</evidence>
<feature type="transmembrane region" description="Helical" evidence="1">
    <location>
        <begin position="103"/>
        <end position="125"/>
    </location>
</feature>
<comment type="caution">
    <text evidence="2">The sequence shown here is derived from an EMBL/GenBank/DDBJ whole genome shotgun (WGS) entry which is preliminary data.</text>
</comment>
<feature type="transmembrane region" description="Helical" evidence="1">
    <location>
        <begin position="21"/>
        <end position="37"/>
    </location>
</feature>
<sequence length="209" mass="24399">MIIALSHHQHTQKFFVQLTRWLLFTILILSEISYQWWTLTTGIWNLQEHIPLHLCGIASITGAIALATKSQKLSYITFYIGFIPALLALITPELPYDFPHFRYWKFFIHHMAISLTSIFLLLFIVQSITFRSVLETYGYLLAYAIFIGFIINPLFQSNYLYLSSSPTAKTPLDLLGDGWLYYLSLCILAFLVFVVCYMVIYRRIIIRNH</sequence>
<feature type="transmembrane region" description="Helical" evidence="1">
    <location>
        <begin position="137"/>
        <end position="155"/>
    </location>
</feature>
<dbReference type="Proteomes" id="UP000028875">
    <property type="component" value="Unassembled WGS sequence"/>
</dbReference>
<keyword evidence="1" id="KW-0812">Transmembrane</keyword>
<feature type="transmembrane region" description="Helical" evidence="1">
    <location>
        <begin position="179"/>
        <end position="200"/>
    </location>
</feature>
<feature type="transmembrane region" description="Helical" evidence="1">
    <location>
        <begin position="49"/>
        <end position="66"/>
    </location>
</feature>
<proteinExistence type="predicted"/>
<protein>
    <submittedName>
        <fullName evidence="2">Putative integral membrane protein</fullName>
    </submittedName>
</protein>
<dbReference type="STRING" id="1462526.BN990_03701"/>
<dbReference type="Pfam" id="PF14808">
    <property type="entry name" value="TMEM164"/>
    <property type="match status" value="1"/>
</dbReference>
<name>A0A024QGL1_9BACI</name>
<feature type="transmembrane region" description="Helical" evidence="1">
    <location>
        <begin position="73"/>
        <end position="91"/>
    </location>
</feature>
<organism evidence="2 3">
    <name type="scientific">Virgibacillus massiliensis</name>
    <dbReference type="NCBI Taxonomy" id="1462526"/>
    <lineage>
        <taxon>Bacteria</taxon>
        <taxon>Bacillati</taxon>
        <taxon>Bacillota</taxon>
        <taxon>Bacilli</taxon>
        <taxon>Bacillales</taxon>
        <taxon>Bacillaceae</taxon>
        <taxon>Virgibacillus</taxon>
    </lineage>
</organism>
<evidence type="ECO:0000313" key="3">
    <source>
        <dbReference type="Proteomes" id="UP000028875"/>
    </source>
</evidence>
<dbReference type="eggNOG" id="COG5522">
    <property type="taxonomic scope" value="Bacteria"/>
</dbReference>
<dbReference type="AlphaFoldDB" id="A0A024QGL1"/>
<reference evidence="2 3" key="1">
    <citation type="submission" date="2014-03" db="EMBL/GenBank/DDBJ databases">
        <authorList>
            <person name="Urmite Genomes U."/>
        </authorList>
    </citation>
    <scope>NUCLEOTIDE SEQUENCE [LARGE SCALE GENOMIC DNA]</scope>
    <source>
        <strain evidence="2 3">Vm-5</strain>
    </source>
</reference>
<keyword evidence="1" id="KW-0472">Membrane</keyword>
<reference evidence="3" key="2">
    <citation type="submission" date="2014-05" db="EMBL/GenBank/DDBJ databases">
        <title>Draft genome sequence of Virgibacillus massiliensis Vm-5.</title>
        <authorList>
            <person name="Khelaifia S."/>
            <person name="Croce O."/>
            <person name="Lagier J.C."/>
            <person name="Raoult D."/>
        </authorList>
    </citation>
    <scope>NUCLEOTIDE SEQUENCE [LARGE SCALE GENOMIC DNA]</scope>
    <source>
        <strain evidence="3">Vm-5</strain>
    </source>
</reference>
<dbReference type="EMBL" id="CCDP010000002">
    <property type="protein sequence ID" value="CDQ41335.1"/>
    <property type="molecule type" value="Genomic_DNA"/>
</dbReference>
<accession>A0A024QGL1</accession>
<dbReference type="InterPro" id="IPR011737">
    <property type="entry name" value="CHP02206_TP0381"/>
</dbReference>
<gene>
    <name evidence="2" type="ORF">BN990_03701</name>
</gene>